<dbReference type="Gene3D" id="1.10.3210.10">
    <property type="entry name" value="Hypothetical protein af1432"/>
    <property type="match status" value="1"/>
</dbReference>
<evidence type="ECO:0000259" key="2">
    <source>
        <dbReference type="PROSITE" id="PS51832"/>
    </source>
</evidence>
<dbReference type="CDD" id="cd00077">
    <property type="entry name" value="HDc"/>
    <property type="match status" value="1"/>
</dbReference>
<reference evidence="3 4" key="1">
    <citation type="submission" date="2017-10" db="EMBL/GenBank/DDBJ databases">
        <title>Novel microbial diversity and functional potential in the marine mammal oral microbiome.</title>
        <authorList>
            <person name="Dudek N.K."/>
            <person name="Sun C.L."/>
            <person name="Burstein D."/>
            <person name="Kantor R.S."/>
            <person name="Aliaga Goltsman D.S."/>
            <person name="Bik E.M."/>
            <person name="Thomas B.C."/>
            <person name="Banfield J.F."/>
            <person name="Relman D.A."/>
        </authorList>
    </citation>
    <scope>NUCLEOTIDE SEQUENCE [LARGE SCALE GENOMIC DNA]</scope>
    <source>
        <strain evidence="3">DOLJORAL78_47_202</strain>
    </source>
</reference>
<dbReference type="SUPFAM" id="SSF109604">
    <property type="entry name" value="HD-domain/PDEase-like"/>
    <property type="match status" value="1"/>
</dbReference>
<feature type="domain" description="HD-GYP" evidence="2">
    <location>
        <begin position="194"/>
        <end position="398"/>
    </location>
</feature>
<feature type="coiled-coil region" evidence="1">
    <location>
        <begin position="145"/>
        <end position="172"/>
    </location>
</feature>
<dbReference type="PANTHER" id="PTHR45228:SF4">
    <property type="entry name" value="LIPOPROTEIN"/>
    <property type="match status" value="1"/>
</dbReference>
<dbReference type="PROSITE" id="PS51257">
    <property type="entry name" value="PROKAR_LIPOPROTEIN"/>
    <property type="match status" value="1"/>
</dbReference>
<proteinExistence type="predicted"/>
<evidence type="ECO:0000313" key="3">
    <source>
        <dbReference type="EMBL" id="PIE63308.1"/>
    </source>
</evidence>
<gene>
    <name evidence="3" type="ORF">CSA25_00940</name>
</gene>
<accession>A0A2G6MT87</accession>
<dbReference type="SMART" id="SM00471">
    <property type="entry name" value="HDc"/>
    <property type="match status" value="1"/>
</dbReference>
<dbReference type="InterPro" id="IPR052020">
    <property type="entry name" value="Cyclic_di-GMP/3'3'-cGAMP_PDE"/>
</dbReference>
<dbReference type="PROSITE" id="PS51832">
    <property type="entry name" value="HD_GYP"/>
    <property type="match status" value="1"/>
</dbReference>
<dbReference type="InterPro" id="IPR003607">
    <property type="entry name" value="HD/PDEase_dom"/>
</dbReference>
<keyword evidence="1" id="KW-0175">Coiled coil</keyword>
<comment type="caution">
    <text evidence="3">The sequence shown here is derived from an EMBL/GenBank/DDBJ whole genome shotgun (WGS) entry which is preliminary data.</text>
</comment>
<sequence>MALRLSILYIGSRCPQDFGSAHSHLFLACVDRPDAIQSLKQRPDIVLMDPFAPEDNIDPENVRTWFDGLGACHFKFSPAVFVIVPEETKKRVRLSLMALGADHVVDWPLDIREIEVKSKGSMDKLHLQQALYSKTASLEKSFGYLDRFKRELKKVKDELLEDKSNLNTALKQIHQMSEGRNRLKQNLLDIKTQMAGDMEGFGRMLYALIRQRVERNRGHGERVGEIACFIAKKMGLSQKQLEDLSKAGMLHEIGLLFLSKDYIYPKEPEGQEAGEYPDSSPTVYDQAMMVQFPVKGAELLSHCRGFERVAAVIRFLNENVDGTGYPDGLTWHHIPLASRILAAADELETLRESNVSFGVQALLSELEPKIGSRLDPKIAGWLEKYAVLHWGADTLQVRGVGVEQLKPGMILSATLFTQTGTKLLPAGETLTRQAIDKIIQYHRAYPVEETVYIKV</sequence>
<dbReference type="InterPro" id="IPR037522">
    <property type="entry name" value="HD_GYP_dom"/>
</dbReference>
<dbReference type="PANTHER" id="PTHR45228">
    <property type="entry name" value="CYCLIC DI-GMP PHOSPHODIESTERASE TM_0186-RELATED"/>
    <property type="match status" value="1"/>
</dbReference>
<organism evidence="3 4">
    <name type="scientific">Desulfobacter postgatei</name>
    <dbReference type="NCBI Taxonomy" id="2293"/>
    <lineage>
        <taxon>Bacteria</taxon>
        <taxon>Pseudomonadati</taxon>
        <taxon>Thermodesulfobacteriota</taxon>
        <taxon>Desulfobacteria</taxon>
        <taxon>Desulfobacterales</taxon>
        <taxon>Desulfobacteraceae</taxon>
        <taxon>Desulfobacter</taxon>
    </lineage>
</organism>
<protein>
    <recommendedName>
        <fullName evidence="2">HD-GYP domain-containing protein</fullName>
    </recommendedName>
</protein>
<dbReference type="EMBL" id="PDTI01000010">
    <property type="protein sequence ID" value="PIE63308.1"/>
    <property type="molecule type" value="Genomic_DNA"/>
</dbReference>
<evidence type="ECO:0000313" key="4">
    <source>
        <dbReference type="Proteomes" id="UP000231203"/>
    </source>
</evidence>
<name>A0A2G6MT87_9BACT</name>
<dbReference type="AlphaFoldDB" id="A0A2G6MT87"/>
<dbReference type="Proteomes" id="UP000231203">
    <property type="component" value="Unassembled WGS sequence"/>
</dbReference>
<dbReference type="Pfam" id="PF13487">
    <property type="entry name" value="HD_5"/>
    <property type="match status" value="1"/>
</dbReference>
<evidence type="ECO:0000256" key="1">
    <source>
        <dbReference type="SAM" id="Coils"/>
    </source>
</evidence>